<dbReference type="PANTHER" id="PTHR48190">
    <property type="entry name" value="PROGRAMMED CELL DEATH PROTEIN 7"/>
    <property type="match status" value="1"/>
</dbReference>
<name>A0AAD8IZA3_9APIA</name>
<gene>
    <name evidence="1" type="ORF">POM88_013532</name>
</gene>
<protein>
    <submittedName>
        <fullName evidence="1">Uncharacterized protein</fullName>
    </submittedName>
</protein>
<evidence type="ECO:0000313" key="2">
    <source>
        <dbReference type="Proteomes" id="UP001237642"/>
    </source>
</evidence>
<dbReference type="EMBL" id="JAUIZM010000003">
    <property type="protein sequence ID" value="KAK1394476.1"/>
    <property type="molecule type" value="Genomic_DNA"/>
</dbReference>
<comment type="caution">
    <text evidence="1">The sequence shown here is derived from an EMBL/GenBank/DDBJ whole genome shotgun (WGS) entry which is preliminary data.</text>
</comment>
<evidence type="ECO:0000313" key="1">
    <source>
        <dbReference type="EMBL" id="KAK1394476.1"/>
    </source>
</evidence>
<dbReference type="PANTHER" id="PTHR48190:SF2">
    <property type="entry name" value="PROGRAMMED CELL DEATH PROTEIN 7"/>
    <property type="match status" value="1"/>
</dbReference>
<dbReference type="InterPro" id="IPR052831">
    <property type="entry name" value="Apoptosis_promoter"/>
</dbReference>
<sequence>MLGLSVFVGFSIPQYFNDYTAIKGHFFPEEDDKFIERVRATVEEKERQAKAAAAASAAKDAIAAAEESRKDAKFELVAPLLSNVFYVSAPKLDYLLHANFPC</sequence>
<organism evidence="1 2">
    <name type="scientific">Heracleum sosnowskyi</name>
    <dbReference type="NCBI Taxonomy" id="360622"/>
    <lineage>
        <taxon>Eukaryota</taxon>
        <taxon>Viridiplantae</taxon>
        <taxon>Streptophyta</taxon>
        <taxon>Embryophyta</taxon>
        <taxon>Tracheophyta</taxon>
        <taxon>Spermatophyta</taxon>
        <taxon>Magnoliopsida</taxon>
        <taxon>eudicotyledons</taxon>
        <taxon>Gunneridae</taxon>
        <taxon>Pentapetalae</taxon>
        <taxon>asterids</taxon>
        <taxon>campanulids</taxon>
        <taxon>Apiales</taxon>
        <taxon>Apiaceae</taxon>
        <taxon>Apioideae</taxon>
        <taxon>apioid superclade</taxon>
        <taxon>Tordylieae</taxon>
        <taxon>Tordyliinae</taxon>
        <taxon>Heracleum</taxon>
    </lineage>
</organism>
<reference evidence="1" key="2">
    <citation type="submission" date="2023-05" db="EMBL/GenBank/DDBJ databases">
        <authorList>
            <person name="Schelkunov M.I."/>
        </authorList>
    </citation>
    <scope>NUCLEOTIDE SEQUENCE</scope>
    <source>
        <strain evidence="1">Hsosn_3</strain>
        <tissue evidence="1">Leaf</tissue>
    </source>
</reference>
<dbReference type="Proteomes" id="UP001237642">
    <property type="component" value="Unassembled WGS sequence"/>
</dbReference>
<accession>A0AAD8IZA3</accession>
<dbReference type="GO" id="GO:0005689">
    <property type="term" value="C:U12-type spliceosomal complex"/>
    <property type="evidence" value="ECO:0007669"/>
    <property type="project" value="TreeGrafter"/>
</dbReference>
<keyword evidence="2" id="KW-1185">Reference proteome</keyword>
<reference evidence="1" key="1">
    <citation type="submission" date="2023-02" db="EMBL/GenBank/DDBJ databases">
        <title>Genome of toxic invasive species Heracleum sosnowskyi carries increased number of genes despite the absence of recent whole-genome duplications.</title>
        <authorList>
            <person name="Schelkunov M."/>
            <person name="Shtratnikova V."/>
            <person name="Makarenko M."/>
            <person name="Klepikova A."/>
            <person name="Omelchenko D."/>
            <person name="Novikova G."/>
            <person name="Obukhova E."/>
            <person name="Bogdanov V."/>
            <person name="Penin A."/>
            <person name="Logacheva M."/>
        </authorList>
    </citation>
    <scope>NUCLEOTIDE SEQUENCE</scope>
    <source>
        <strain evidence="1">Hsosn_3</strain>
        <tissue evidence="1">Leaf</tissue>
    </source>
</reference>
<proteinExistence type="predicted"/>
<dbReference type="AlphaFoldDB" id="A0AAD8IZA3"/>